<comment type="caution">
    <text evidence="2">The sequence shown here is derived from an EMBL/GenBank/DDBJ whole genome shotgun (WGS) entry which is preliminary data.</text>
</comment>
<dbReference type="GO" id="GO:0042147">
    <property type="term" value="P:retrograde transport, endosome to Golgi"/>
    <property type="evidence" value="ECO:0007669"/>
    <property type="project" value="TreeGrafter"/>
</dbReference>
<evidence type="ECO:0000256" key="1">
    <source>
        <dbReference type="SAM" id="MobiDB-lite"/>
    </source>
</evidence>
<organism evidence="2 3">
    <name type="scientific">Cryptotermes secundus</name>
    <dbReference type="NCBI Taxonomy" id="105785"/>
    <lineage>
        <taxon>Eukaryota</taxon>
        <taxon>Metazoa</taxon>
        <taxon>Ecdysozoa</taxon>
        <taxon>Arthropoda</taxon>
        <taxon>Hexapoda</taxon>
        <taxon>Insecta</taxon>
        <taxon>Pterygota</taxon>
        <taxon>Neoptera</taxon>
        <taxon>Polyneoptera</taxon>
        <taxon>Dictyoptera</taxon>
        <taxon>Blattodea</taxon>
        <taxon>Blattoidea</taxon>
        <taxon>Termitoidae</taxon>
        <taxon>Kalotermitidae</taxon>
        <taxon>Cryptotermitinae</taxon>
        <taxon>Cryptotermes</taxon>
    </lineage>
</organism>
<protein>
    <submittedName>
        <fullName evidence="2">Uncharacterized protein</fullName>
    </submittedName>
</protein>
<accession>A0A2J7PZP3</accession>
<gene>
    <name evidence="2" type="ORF">B7P43_G08452</name>
</gene>
<sequence length="358" mass="38667">MFNSGSSPSSPTIEDRMKSLTVDVVSPDANGRSRVGDSGYMSYAGGQRETVHSSAVPAPAVAGSSHYTASVSMTSEFRSSSIVEAQLMPHLLQADESSMMSEESSFWGDEREQYMPDASENRWSDVPSTLVLEQLSQELANKGSPKSEVKLRYLLQLFMEASCLEWALLISILLQDAMAVFRTTNAARSSDHSVEAILRLKDGLVALCHWSGTECLGYKPFTVAIQNEVAVLNKLLSSKQQQQQNTLSSSSSPRLSRSRRTSSNQDGGNQSSNGQMAFGSSNLSTVECDGRLPEGTASQDRPSIGSKNTDETDIGFEGNLGNGSDRISERNGADEMRDQTVMEAAREQAIESTGCAIS</sequence>
<dbReference type="InterPro" id="IPR040096">
    <property type="entry name" value="Ric1"/>
</dbReference>
<keyword evidence="3" id="KW-1185">Reference proteome</keyword>
<dbReference type="OrthoDB" id="67540at2759"/>
<dbReference type="PANTHER" id="PTHR22746:SF10">
    <property type="entry name" value="GUANINE NUCLEOTIDE EXCHANGE FACTOR SUBUNIT RIC1"/>
    <property type="match status" value="1"/>
</dbReference>
<dbReference type="PANTHER" id="PTHR22746">
    <property type="entry name" value="RAB6A-GEF COMPLEX PARTNER PROTEIN 1"/>
    <property type="match status" value="1"/>
</dbReference>
<feature type="region of interest" description="Disordered" evidence="1">
    <location>
        <begin position="241"/>
        <end position="334"/>
    </location>
</feature>
<dbReference type="EMBL" id="NEVH01020333">
    <property type="protein sequence ID" value="PNF21799.1"/>
    <property type="molecule type" value="Genomic_DNA"/>
</dbReference>
<dbReference type="GO" id="GO:0034066">
    <property type="term" value="C:Ric1-Rgp1 guanyl-nucleotide exchange factor complex"/>
    <property type="evidence" value="ECO:0007669"/>
    <property type="project" value="InterPro"/>
</dbReference>
<evidence type="ECO:0000313" key="2">
    <source>
        <dbReference type="EMBL" id="PNF21799.1"/>
    </source>
</evidence>
<name>A0A2J7PZP3_9NEOP</name>
<evidence type="ECO:0000313" key="3">
    <source>
        <dbReference type="Proteomes" id="UP000235965"/>
    </source>
</evidence>
<dbReference type="GO" id="GO:0000139">
    <property type="term" value="C:Golgi membrane"/>
    <property type="evidence" value="ECO:0007669"/>
    <property type="project" value="TreeGrafter"/>
</dbReference>
<feature type="compositionally biased region" description="Polar residues" evidence="1">
    <location>
        <begin position="296"/>
        <end position="307"/>
    </location>
</feature>
<dbReference type="AlphaFoldDB" id="A0A2J7PZP3"/>
<reference evidence="2 3" key="1">
    <citation type="submission" date="2017-12" db="EMBL/GenBank/DDBJ databases">
        <title>Hemimetabolous genomes reveal molecular basis of termite eusociality.</title>
        <authorList>
            <person name="Harrison M.C."/>
            <person name="Jongepier E."/>
            <person name="Robertson H.M."/>
            <person name="Arning N."/>
            <person name="Bitard-Feildel T."/>
            <person name="Chao H."/>
            <person name="Childers C.P."/>
            <person name="Dinh H."/>
            <person name="Doddapaneni H."/>
            <person name="Dugan S."/>
            <person name="Gowin J."/>
            <person name="Greiner C."/>
            <person name="Han Y."/>
            <person name="Hu H."/>
            <person name="Hughes D.S.T."/>
            <person name="Huylmans A.-K."/>
            <person name="Kemena C."/>
            <person name="Kremer L.P.M."/>
            <person name="Lee S.L."/>
            <person name="Lopez-Ezquerra A."/>
            <person name="Mallet L."/>
            <person name="Monroy-Kuhn J.M."/>
            <person name="Moser A."/>
            <person name="Murali S.C."/>
            <person name="Muzny D.M."/>
            <person name="Otani S."/>
            <person name="Piulachs M.-D."/>
            <person name="Poelchau M."/>
            <person name="Qu J."/>
            <person name="Schaub F."/>
            <person name="Wada-Katsumata A."/>
            <person name="Worley K.C."/>
            <person name="Xie Q."/>
            <person name="Ylla G."/>
            <person name="Poulsen M."/>
            <person name="Gibbs R.A."/>
            <person name="Schal C."/>
            <person name="Richards S."/>
            <person name="Belles X."/>
            <person name="Korb J."/>
            <person name="Bornberg-Bauer E."/>
        </authorList>
    </citation>
    <scope>NUCLEOTIDE SEQUENCE [LARGE SCALE GENOMIC DNA]</scope>
    <source>
        <tissue evidence="2">Whole body</tissue>
    </source>
</reference>
<dbReference type="GO" id="GO:0006886">
    <property type="term" value="P:intracellular protein transport"/>
    <property type="evidence" value="ECO:0007669"/>
    <property type="project" value="InterPro"/>
</dbReference>
<feature type="compositionally biased region" description="Low complexity" evidence="1">
    <location>
        <begin position="241"/>
        <end position="275"/>
    </location>
</feature>
<dbReference type="Proteomes" id="UP000235965">
    <property type="component" value="Unassembled WGS sequence"/>
</dbReference>
<dbReference type="GO" id="GO:0005829">
    <property type="term" value="C:cytosol"/>
    <property type="evidence" value="ECO:0007669"/>
    <property type="project" value="TreeGrafter"/>
</dbReference>
<proteinExistence type="predicted"/>